<name>A0A5B8IQ13_9VIRU</name>
<protein>
    <submittedName>
        <fullName evidence="1">Uncharacterized protein</fullName>
    </submittedName>
</protein>
<gene>
    <name evidence="1" type="ORF">5_58</name>
</gene>
<proteinExistence type="predicted"/>
<sequence length="231" mass="26028">MSTNWRNKYFEKINCKGVAINNGEGEILVQGEVESQTPNPVIVYWAPNPPTYTTSYSGSALPYHDSIQAYNKTPNIGATQCVNRKFEFRIKYPNAYYVGLGSLYVPPHVHFKICEEKTWDAGASGIRFMLPNPDDIVAPGESNGENKSLNDKVQDAINSEDFHTIQIDDGIPFRTLTYPSPPSKAPRDSPMFYYCGRNKLPIRSQERVLRDGGYPSVNKMPDNFWGLKPPL</sequence>
<dbReference type="EMBL" id="MK250089">
    <property type="protein sequence ID" value="QDY52261.1"/>
    <property type="molecule type" value="Genomic_DNA"/>
</dbReference>
<organism evidence="1">
    <name type="scientific">Mimiviridae sp. ChoanoV1</name>
    <dbReference type="NCBI Taxonomy" id="2596887"/>
    <lineage>
        <taxon>Viruses</taxon>
        <taxon>Varidnaviria</taxon>
        <taxon>Bamfordvirae</taxon>
        <taxon>Nucleocytoviricota</taxon>
        <taxon>Megaviricetes</taxon>
        <taxon>Imitervirales</taxon>
        <taxon>Schizomimiviridae</taxon>
    </lineage>
</organism>
<reference evidence="1" key="1">
    <citation type="submission" date="2018-11" db="EMBL/GenBank/DDBJ databases">
        <title>A distinct lineage of giant viruses engineers rhodopsin photosystems in predatory marine eukaryotes.</title>
        <authorList>
            <person name="Needham D.M."/>
            <person name="Yoshizawa S."/>
            <person name="Hosaka T."/>
            <person name="Poirier C."/>
            <person name="Choi C.-J."/>
            <person name="Hehenberger E."/>
            <person name="Irwin N.A.T."/>
            <person name="Wilken S."/>
            <person name="Yung C.-M."/>
            <person name="Bachy C."/>
            <person name="Kurihara R."/>
            <person name="Nakajima Y."/>
            <person name="Kojima K."/>
            <person name="Kimura-Someya T."/>
            <person name="Leonard G."/>
            <person name="Malmstrom R.R."/>
            <person name="Mende D."/>
            <person name="Olson D.K."/>
            <person name="Sudo Y."/>
            <person name="Sudek S."/>
            <person name="Richards T.A."/>
            <person name="DeLong E.F."/>
            <person name="Keeling P.J."/>
            <person name="Santoro A.E."/>
            <person name="Shirouzu M."/>
            <person name="Iwasaki W."/>
            <person name="Worden A.Z."/>
        </authorList>
    </citation>
    <scope>NUCLEOTIDE SEQUENCE</scope>
</reference>
<evidence type="ECO:0000313" key="1">
    <source>
        <dbReference type="EMBL" id="QDY52261.1"/>
    </source>
</evidence>
<accession>A0A5B8IQ13</accession>